<dbReference type="AlphaFoldDB" id="A0AAW0JG67"/>
<evidence type="ECO:0000256" key="2">
    <source>
        <dbReference type="SAM" id="MobiDB-lite"/>
    </source>
</evidence>
<feature type="compositionally biased region" description="Acidic residues" evidence="2">
    <location>
        <begin position="57"/>
        <end position="66"/>
    </location>
</feature>
<proteinExistence type="predicted"/>
<feature type="region of interest" description="Disordered" evidence="2">
    <location>
        <begin position="46"/>
        <end position="66"/>
    </location>
</feature>
<feature type="coiled-coil region" evidence="1">
    <location>
        <begin position="13"/>
        <end position="44"/>
    </location>
</feature>
<dbReference type="Proteomes" id="UP001488838">
    <property type="component" value="Unassembled WGS sequence"/>
</dbReference>
<keyword evidence="1" id="KW-0175">Coiled coil</keyword>
<comment type="caution">
    <text evidence="3">The sequence shown here is derived from an EMBL/GenBank/DDBJ whole genome shotgun (WGS) entry which is preliminary data.</text>
</comment>
<accession>A0AAW0JG67</accession>
<reference evidence="3 4" key="1">
    <citation type="journal article" date="2023" name="bioRxiv">
        <title>Conserved and derived expression patterns and positive selection on dental genes reveal complex evolutionary context of ever-growing rodent molars.</title>
        <authorList>
            <person name="Calamari Z.T."/>
            <person name="Song A."/>
            <person name="Cohen E."/>
            <person name="Akter M."/>
            <person name="Roy R.D."/>
            <person name="Hallikas O."/>
            <person name="Christensen M.M."/>
            <person name="Li P."/>
            <person name="Marangoni P."/>
            <person name="Jernvall J."/>
            <person name="Klein O.D."/>
        </authorList>
    </citation>
    <scope>NUCLEOTIDE SEQUENCE [LARGE SCALE GENOMIC DNA]</scope>
    <source>
        <strain evidence="3">V071</strain>
    </source>
</reference>
<evidence type="ECO:0000256" key="1">
    <source>
        <dbReference type="SAM" id="Coils"/>
    </source>
</evidence>
<name>A0AAW0JG67_MYOGA</name>
<evidence type="ECO:0000313" key="4">
    <source>
        <dbReference type="Proteomes" id="UP001488838"/>
    </source>
</evidence>
<dbReference type="EMBL" id="JBBHLL010000040">
    <property type="protein sequence ID" value="KAK7825447.1"/>
    <property type="molecule type" value="Genomic_DNA"/>
</dbReference>
<organism evidence="3 4">
    <name type="scientific">Myodes glareolus</name>
    <name type="common">Bank vole</name>
    <name type="synonym">Clethrionomys glareolus</name>
    <dbReference type="NCBI Taxonomy" id="447135"/>
    <lineage>
        <taxon>Eukaryota</taxon>
        <taxon>Metazoa</taxon>
        <taxon>Chordata</taxon>
        <taxon>Craniata</taxon>
        <taxon>Vertebrata</taxon>
        <taxon>Euteleostomi</taxon>
        <taxon>Mammalia</taxon>
        <taxon>Eutheria</taxon>
        <taxon>Euarchontoglires</taxon>
        <taxon>Glires</taxon>
        <taxon>Rodentia</taxon>
        <taxon>Myomorpha</taxon>
        <taxon>Muroidea</taxon>
        <taxon>Cricetidae</taxon>
        <taxon>Arvicolinae</taxon>
        <taxon>Myodes</taxon>
    </lineage>
</organism>
<keyword evidence="4" id="KW-1185">Reference proteome</keyword>
<sequence>MSIAFNDMNPFPMKQLRQLRAVHREQLEAELRELEVLKAEYLERRASRGRAVPESCVSEDEGEGDG</sequence>
<protein>
    <submittedName>
        <fullName evidence="3">Uncharacterized protein</fullName>
    </submittedName>
</protein>
<gene>
    <name evidence="3" type="ORF">U0070_012247</name>
</gene>
<evidence type="ECO:0000313" key="3">
    <source>
        <dbReference type="EMBL" id="KAK7825447.1"/>
    </source>
</evidence>